<dbReference type="AlphaFoldDB" id="A0AA40KBC0"/>
<evidence type="ECO:0000256" key="1">
    <source>
        <dbReference type="ARBA" id="ARBA00038158"/>
    </source>
</evidence>
<sequence length="331" mass="37333">MATLIQSSGVCKFSVLLYNRCGLQHLHHSQSSTASLSDSILEYRALQGRTYHSTRHATEYFTPNDDQQQESVDLTHHYFTILLDDKLFIAPIGDDNVLDVGTGTGIWAIDFADTYPASAVTGTDLSPIQPGWVPPNLSFCIDDATLPWTFNESSFDFIHMRYLFGGIKDWDFLYAQAYRCCTPGGWVQSCELDAAMFSDDGTADGNFGIETWNKLFDLAGKKLGNAFTVIADDLQRKGFEKAGFEDIKIVDYKLPMGGWALDRKLKEVGHIALTALLNDIQGYTLMLWHDVLNWPEDEYQVFLMGLRKAMKDRSIHAYMNIRFVYGRKPSA</sequence>
<dbReference type="CDD" id="cd02440">
    <property type="entry name" value="AdoMet_MTases"/>
    <property type="match status" value="1"/>
</dbReference>
<name>A0AA40KBC0_9PEZI</name>
<organism evidence="2 3">
    <name type="scientific">Schizothecium vesticola</name>
    <dbReference type="NCBI Taxonomy" id="314040"/>
    <lineage>
        <taxon>Eukaryota</taxon>
        <taxon>Fungi</taxon>
        <taxon>Dikarya</taxon>
        <taxon>Ascomycota</taxon>
        <taxon>Pezizomycotina</taxon>
        <taxon>Sordariomycetes</taxon>
        <taxon>Sordariomycetidae</taxon>
        <taxon>Sordariales</taxon>
        <taxon>Schizotheciaceae</taxon>
        <taxon>Schizothecium</taxon>
    </lineage>
</organism>
<dbReference type="EMBL" id="JAUKUD010000001">
    <property type="protein sequence ID" value="KAK0752745.1"/>
    <property type="molecule type" value="Genomic_DNA"/>
</dbReference>
<dbReference type="SUPFAM" id="SSF53335">
    <property type="entry name" value="S-adenosyl-L-methionine-dependent methyltransferases"/>
    <property type="match status" value="1"/>
</dbReference>
<keyword evidence="2" id="KW-0808">Transferase</keyword>
<dbReference type="GO" id="GO:0032259">
    <property type="term" value="P:methylation"/>
    <property type="evidence" value="ECO:0007669"/>
    <property type="project" value="UniProtKB-KW"/>
</dbReference>
<dbReference type="Pfam" id="PF13489">
    <property type="entry name" value="Methyltransf_23"/>
    <property type="match status" value="1"/>
</dbReference>
<gene>
    <name evidence="2" type="ORF">B0T18DRAFT_316001</name>
</gene>
<dbReference type="GO" id="GO:0008168">
    <property type="term" value="F:methyltransferase activity"/>
    <property type="evidence" value="ECO:0007669"/>
    <property type="project" value="UniProtKB-KW"/>
</dbReference>
<dbReference type="PANTHER" id="PTHR43591:SF10">
    <property type="entry name" value="ABC TRANSMEMBRANE TYPE-1 DOMAIN-CONTAINING PROTEIN-RELATED"/>
    <property type="match status" value="1"/>
</dbReference>
<protein>
    <submittedName>
        <fullName evidence="2">S-adenosyl-L-methionine-dependent methyltransferase</fullName>
    </submittedName>
</protein>
<comment type="similarity">
    <text evidence="1">Belongs to the methyltransferase superfamily. LaeA methyltransferase family.</text>
</comment>
<keyword evidence="2" id="KW-0489">Methyltransferase</keyword>
<evidence type="ECO:0000313" key="2">
    <source>
        <dbReference type="EMBL" id="KAK0752745.1"/>
    </source>
</evidence>
<accession>A0AA40KBC0</accession>
<reference evidence="2" key="1">
    <citation type="submission" date="2023-06" db="EMBL/GenBank/DDBJ databases">
        <title>Genome-scale phylogeny and comparative genomics of the fungal order Sordariales.</title>
        <authorList>
            <consortium name="Lawrence Berkeley National Laboratory"/>
            <person name="Hensen N."/>
            <person name="Bonometti L."/>
            <person name="Westerberg I."/>
            <person name="Brannstrom I.O."/>
            <person name="Guillou S."/>
            <person name="Cros-Aarteil S."/>
            <person name="Calhoun S."/>
            <person name="Haridas S."/>
            <person name="Kuo A."/>
            <person name="Mondo S."/>
            <person name="Pangilinan J."/>
            <person name="Riley R."/>
            <person name="LaButti K."/>
            <person name="Andreopoulos B."/>
            <person name="Lipzen A."/>
            <person name="Chen C."/>
            <person name="Yanf M."/>
            <person name="Daum C."/>
            <person name="Ng V."/>
            <person name="Clum A."/>
            <person name="Steindorff A."/>
            <person name="Ohm R."/>
            <person name="Martin F."/>
            <person name="Silar P."/>
            <person name="Natvig D."/>
            <person name="Lalanne C."/>
            <person name="Gautier V."/>
            <person name="Ament-velasquez S.L."/>
            <person name="Kruys A."/>
            <person name="Hutchinson M.I."/>
            <person name="Powell A.J."/>
            <person name="Barry K."/>
            <person name="Miller A.N."/>
            <person name="Grigoriev I.V."/>
            <person name="Debuchy R."/>
            <person name="Gladieux P."/>
            <person name="Thoren M.H."/>
            <person name="Johannesson H."/>
        </authorList>
    </citation>
    <scope>NUCLEOTIDE SEQUENCE</scope>
    <source>
        <strain evidence="2">SMH3187-1</strain>
    </source>
</reference>
<dbReference type="PANTHER" id="PTHR43591">
    <property type="entry name" value="METHYLTRANSFERASE"/>
    <property type="match status" value="1"/>
</dbReference>
<evidence type="ECO:0000313" key="3">
    <source>
        <dbReference type="Proteomes" id="UP001172155"/>
    </source>
</evidence>
<dbReference type="Gene3D" id="3.40.50.150">
    <property type="entry name" value="Vaccinia Virus protein VP39"/>
    <property type="match status" value="1"/>
</dbReference>
<dbReference type="InterPro" id="IPR029063">
    <property type="entry name" value="SAM-dependent_MTases_sf"/>
</dbReference>
<keyword evidence="3" id="KW-1185">Reference proteome</keyword>
<dbReference type="Proteomes" id="UP001172155">
    <property type="component" value="Unassembled WGS sequence"/>
</dbReference>
<comment type="caution">
    <text evidence="2">The sequence shown here is derived from an EMBL/GenBank/DDBJ whole genome shotgun (WGS) entry which is preliminary data.</text>
</comment>
<proteinExistence type="inferred from homology"/>